<evidence type="ECO:0000313" key="2">
    <source>
        <dbReference type="Proteomes" id="UP001597273"/>
    </source>
</evidence>
<protein>
    <submittedName>
        <fullName evidence="1">Uncharacterized protein</fullName>
    </submittedName>
</protein>
<keyword evidence="2" id="KW-1185">Reference proteome</keyword>
<dbReference type="EMBL" id="JBHUFW010000004">
    <property type="protein sequence ID" value="MFD1862152.1"/>
    <property type="molecule type" value="Genomic_DNA"/>
</dbReference>
<accession>A0ABW4QF34</accession>
<reference evidence="2" key="1">
    <citation type="journal article" date="2019" name="Int. J. Syst. Evol. Microbiol.">
        <title>The Global Catalogue of Microorganisms (GCM) 10K type strain sequencing project: providing services to taxonomists for standard genome sequencing and annotation.</title>
        <authorList>
            <consortium name="The Broad Institute Genomics Platform"/>
            <consortium name="The Broad Institute Genome Sequencing Center for Infectious Disease"/>
            <person name="Wu L."/>
            <person name="Ma J."/>
        </authorList>
    </citation>
    <scope>NUCLEOTIDE SEQUENCE [LARGE SCALE GENOMIC DNA]</scope>
    <source>
        <strain evidence="2">CGMCC 1.15475</strain>
    </source>
</reference>
<dbReference type="RefSeq" id="WP_204890804.1">
    <property type="nucleotide sequence ID" value="NZ_JBHUFW010000004.1"/>
</dbReference>
<gene>
    <name evidence="1" type="ORF">ACFSDB_04385</name>
</gene>
<evidence type="ECO:0000313" key="1">
    <source>
        <dbReference type="EMBL" id="MFD1862152.1"/>
    </source>
</evidence>
<dbReference type="Proteomes" id="UP001597273">
    <property type="component" value="Unassembled WGS sequence"/>
</dbReference>
<comment type="caution">
    <text evidence="1">The sequence shown here is derived from an EMBL/GenBank/DDBJ whole genome shotgun (WGS) entry which is preliminary data.</text>
</comment>
<name>A0ABW4QF34_9BACL</name>
<sequence>MEIKAERDLFKDVYGNYYLATNVAHGSLTLVNAALYYAYKQALDEAFITKVQQQYPKKIAVGKYFADLVDAHIEKLQEPGAEGGIYTIEEAKEHFDLHIKPIYDHSFHV</sequence>
<organism evidence="1 2">
    <name type="scientific">Planococcus chinensis</name>
    <dbReference type="NCBI Taxonomy" id="272917"/>
    <lineage>
        <taxon>Bacteria</taxon>
        <taxon>Bacillati</taxon>
        <taxon>Bacillota</taxon>
        <taxon>Bacilli</taxon>
        <taxon>Bacillales</taxon>
        <taxon>Caryophanaceae</taxon>
        <taxon>Planococcus</taxon>
    </lineage>
</organism>
<proteinExistence type="predicted"/>